<dbReference type="InterPro" id="IPR014284">
    <property type="entry name" value="RNA_pol_sigma-70_dom"/>
</dbReference>
<evidence type="ECO:0000256" key="5">
    <source>
        <dbReference type="ARBA" id="ARBA00023163"/>
    </source>
</evidence>
<dbReference type="EMBL" id="FODD01000031">
    <property type="protein sequence ID" value="SEO57239.1"/>
    <property type="molecule type" value="Genomic_DNA"/>
</dbReference>
<dbReference type="NCBIfam" id="TIGR02983">
    <property type="entry name" value="SigE-fam_strep"/>
    <property type="match status" value="1"/>
</dbReference>
<dbReference type="GO" id="GO:0006352">
    <property type="term" value="P:DNA-templated transcription initiation"/>
    <property type="evidence" value="ECO:0007669"/>
    <property type="project" value="InterPro"/>
</dbReference>
<dbReference type="NCBIfam" id="TIGR02937">
    <property type="entry name" value="sigma70-ECF"/>
    <property type="match status" value="1"/>
</dbReference>
<organism evidence="8 9">
    <name type="scientific">Actinacidiphila rubida</name>
    <dbReference type="NCBI Taxonomy" id="310780"/>
    <lineage>
        <taxon>Bacteria</taxon>
        <taxon>Bacillati</taxon>
        <taxon>Actinomycetota</taxon>
        <taxon>Actinomycetes</taxon>
        <taxon>Kitasatosporales</taxon>
        <taxon>Streptomycetaceae</taxon>
        <taxon>Actinacidiphila</taxon>
    </lineage>
</organism>
<dbReference type="SUPFAM" id="SSF88946">
    <property type="entry name" value="Sigma2 domain of RNA polymerase sigma factors"/>
    <property type="match status" value="1"/>
</dbReference>
<dbReference type="InterPro" id="IPR007627">
    <property type="entry name" value="RNA_pol_sigma70_r2"/>
</dbReference>
<evidence type="ECO:0000256" key="2">
    <source>
        <dbReference type="ARBA" id="ARBA00023015"/>
    </source>
</evidence>
<dbReference type="Gene3D" id="1.10.10.10">
    <property type="entry name" value="Winged helix-like DNA-binding domain superfamily/Winged helix DNA-binding domain"/>
    <property type="match status" value="1"/>
</dbReference>
<sequence>MTTPVCTSADSSQFTAYVRTKGPTLLRTARALTPNPADAEDLLQTALTKTYLAWDRIDDHRAVDGYVRRTLVNTRTSQWRKRKVDEFTTDELPELPVTGQPDPVEQQAQRDALLRAISRLPPRQRAMVVLRYYEDMSEVQTAERLGVSVGTVKSAVSRALGKLREDPELELSVA</sequence>
<evidence type="ECO:0000256" key="1">
    <source>
        <dbReference type="ARBA" id="ARBA00010641"/>
    </source>
</evidence>
<evidence type="ECO:0000256" key="4">
    <source>
        <dbReference type="ARBA" id="ARBA00023125"/>
    </source>
</evidence>
<reference evidence="8 9" key="1">
    <citation type="submission" date="2016-10" db="EMBL/GenBank/DDBJ databases">
        <authorList>
            <person name="de Groot N.N."/>
        </authorList>
    </citation>
    <scope>NUCLEOTIDE SEQUENCE [LARGE SCALE GENOMIC DNA]</scope>
    <source>
        <strain evidence="8 9">CGMCC 4.2026</strain>
    </source>
</reference>
<dbReference type="InterPro" id="IPR039425">
    <property type="entry name" value="RNA_pol_sigma-70-like"/>
</dbReference>
<accession>A0A1H8QSG5</accession>
<dbReference type="CDD" id="cd06171">
    <property type="entry name" value="Sigma70_r4"/>
    <property type="match status" value="1"/>
</dbReference>
<evidence type="ECO:0000313" key="8">
    <source>
        <dbReference type="EMBL" id="SEO57239.1"/>
    </source>
</evidence>
<dbReference type="RefSeq" id="WP_069467469.1">
    <property type="nucleotide sequence ID" value="NZ_FODD01000031.1"/>
</dbReference>
<evidence type="ECO:0000313" key="9">
    <source>
        <dbReference type="Proteomes" id="UP000181951"/>
    </source>
</evidence>
<name>A0A1H8QSG5_9ACTN</name>
<keyword evidence="3" id="KW-0731">Sigma factor</keyword>
<keyword evidence="5" id="KW-0804">Transcription</keyword>
<keyword evidence="9" id="KW-1185">Reference proteome</keyword>
<dbReference type="InterPro" id="IPR036388">
    <property type="entry name" value="WH-like_DNA-bd_sf"/>
</dbReference>
<dbReference type="GO" id="GO:0003677">
    <property type="term" value="F:DNA binding"/>
    <property type="evidence" value="ECO:0007669"/>
    <property type="project" value="UniProtKB-KW"/>
</dbReference>
<dbReference type="OrthoDB" id="3686693at2"/>
<dbReference type="PANTHER" id="PTHR43133:SF50">
    <property type="entry name" value="ECF RNA POLYMERASE SIGMA FACTOR SIGM"/>
    <property type="match status" value="1"/>
</dbReference>
<feature type="domain" description="RNA polymerase sigma-70 region 2" evidence="6">
    <location>
        <begin position="19"/>
        <end position="83"/>
    </location>
</feature>
<dbReference type="AlphaFoldDB" id="A0A1H8QSG5"/>
<dbReference type="InterPro" id="IPR013325">
    <property type="entry name" value="RNA_pol_sigma_r2"/>
</dbReference>
<dbReference type="InterPro" id="IPR014325">
    <property type="entry name" value="RNA_pol_sigma-E_actinobac"/>
</dbReference>
<dbReference type="PANTHER" id="PTHR43133">
    <property type="entry name" value="RNA POLYMERASE ECF-TYPE SIGMA FACTO"/>
    <property type="match status" value="1"/>
</dbReference>
<dbReference type="InterPro" id="IPR013249">
    <property type="entry name" value="RNA_pol_sigma70_r4_t2"/>
</dbReference>
<evidence type="ECO:0000259" key="6">
    <source>
        <dbReference type="Pfam" id="PF04542"/>
    </source>
</evidence>
<dbReference type="Proteomes" id="UP000181951">
    <property type="component" value="Unassembled WGS sequence"/>
</dbReference>
<evidence type="ECO:0000259" key="7">
    <source>
        <dbReference type="Pfam" id="PF08281"/>
    </source>
</evidence>
<proteinExistence type="inferred from homology"/>
<protein>
    <submittedName>
        <fullName evidence="8">RNA polymerase sigma-70 factor, sigma-E family</fullName>
    </submittedName>
</protein>
<dbReference type="Pfam" id="PF08281">
    <property type="entry name" value="Sigma70_r4_2"/>
    <property type="match status" value="1"/>
</dbReference>
<dbReference type="SUPFAM" id="SSF88659">
    <property type="entry name" value="Sigma3 and sigma4 domains of RNA polymerase sigma factors"/>
    <property type="match status" value="1"/>
</dbReference>
<keyword evidence="4" id="KW-0238">DNA-binding</keyword>
<gene>
    <name evidence="8" type="ORF">SAMN05216267_103136</name>
</gene>
<dbReference type="STRING" id="310780.SAMN05216267_103136"/>
<dbReference type="GO" id="GO:0016987">
    <property type="term" value="F:sigma factor activity"/>
    <property type="evidence" value="ECO:0007669"/>
    <property type="project" value="UniProtKB-KW"/>
</dbReference>
<dbReference type="InterPro" id="IPR013324">
    <property type="entry name" value="RNA_pol_sigma_r3/r4-like"/>
</dbReference>
<evidence type="ECO:0000256" key="3">
    <source>
        <dbReference type="ARBA" id="ARBA00023082"/>
    </source>
</evidence>
<dbReference type="Pfam" id="PF04542">
    <property type="entry name" value="Sigma70_r2"/>
    <property type="match status" value="1"/>
</dbReference>
<feature type="domain" description="RNA polymerase sigma factor 70 region 4 type 2" evidence="7">
    <location>
        <begin position="111"/>
        <end position="163"/>
    </location>
</feature>
<keyword evidence="2" id="KW-0805">Transcription regulation</keyword>
<comment type="similarity">
    <text evidence="1">Belongs to the sigma-70 factor family. ECF subfamily.</text>
</comment>
<dbReference type="Gene3D" id="1.10.1740.10">
    <property type="match status" value="1"/>
</dbReference>